<feature type="transmembrane region" description="Helical" evidence="2">
    <location>
        <begin position="424"/>
        <end position="446"/>
    </location>
</feature>
<feature type="transmembrane region" description="Helical" evidence="2">
    <location>
        <begin position="350"/>
        <end position="368"/>
    </location>
</feature>
<evidence type="ECO:0000313" key="3">
    <source>
        <dbReference type="EMBL" id="MPY38998.1"/>
    </source>
</evidence>
<feature type="region of interest" description="Disordered" evidence="1">
    <location>
        <begin position="1"/>
        <end position="25"/>
    </location>
</feature>
<feature type="transmembrane region" description="Helical" evidence="2">
    <location>
        <begin position="657"/>
        <end position="681"/>
    </location>
</feature>
<organism evidence="3 4">
    <name type="scientific">Streptomyces phyllanthi</name>
    <dbReference type="NCBI Taxonomy" id="1803180"/>
    <lineage>
        <taxon>Bacteria</taxon>
        <taxon>Bacillati</taxon>
        <taxon>Actinomycetota</taxon>
        <taxon>Actinomycetes</taxon>
        <taxon>Kitasatosporales</taxon>
        <taxon>Streptomycetaceae</taxon>
        <taxon>Streptomyces</taxon>
    </lineage>
</organism>
<feature type="region of interest" description="Disordered" evidence="1">
    <location>
        <begin position="730"/>
        <end position="753"/>
    </location>
</feature>
<evidence type="ECO:0000256" key="1">
    <source>
        <dbReference type="SAM" id="MobiDB-lite"/>
    </source>
</evidence>
<feature type="transmembrane region" description="Helical" evidence="2">
    <location>
        <begin position="38"/>
        <end position="57"/>
    </location>
</feature>
<dbReference type="OrthoDB" id="3258069at2"/>
<gene>
    <name evidence="3" type="ORF">FNH04_03320</name>
</gene>
<feature type="transmembrane region" description="Helical" evidence="2">
    <location>
        <begin position="212"/>
        <end position="231"/>
    </location>
</feature>
<dbReference type="EMBL" id="VJZE01000010">
    <property type="protein sequence ID" value="MPY38998.1"/>
    <property type="molecule type" value="Genomic_DNA"/>
</dbReference>
<sequence length="753" mass="79281">MDASDTWTRQHLAASEERLPSRPARRETRFRHPLLRPVGLAAAAAMILLTLWALLAADRVPEQRESRTRARTPVILDDRIPGVKAEARWFRRYDEVGDRNFEVLFVEPARPTAEPPPGLSRWPAPGEAFVSPALLAADPAVRTRYGRLAGEIGPQGLADADEWLVYARSPSADALVGVRGSAVTGFATPVTPPTPDGIFDTTARGITREMRALIGVTVLPASLVFLIMAALSHRPSTAGLRASVKSAFGPVACGVLTATAAAAASTVTDTRLPIANAILHAEDLAPLRPWLVLLALGTALVALTVVALLSAVGPRTTRGHDRHDSPPGLRPGGASALPPGHDARRRAARLLWFAGTTVTIAATAVSLSGPVGEVVFFTAVAATWITAALILQPAVTLLAGLLSRKGKALSSARLDAAGRLLARPLRVPVTVTAGVVVLGVGLLAHVQVWQTPRAQALEAARATQHMVGSRLLMVSTSVAADTWELDRFRAALPNDVEILPIVDDATGDSSVLHGTCSALAALGPLSEGCPGKPDDLGSAFKRNAASMGTQDALRWFMRPTDEVMADREVQRITARRFLILSPPGAAQPEEVRRAAYAFLPAPMVERPGDLWIDSARPAVQRRAWMGLLGLIALMLLVTAGLVRAAARPRSSTFTARVPVAALSLALTLPLALASAFAALLAGWLGSLHGRLKPSEGLVPEFLPLCVSLTTLVTILVALMAGATGIRRARRPTRCTSSDDAAGGAQGRAGEALA</sequence>
<evidence type="ECO:0000313" key="4">
    <source>
        <dbReference type="Proteomes" id="UP000326979"/>
    </source>
</evidence>
<keyword evidence="4" id="KW-1185">Reference proteome</keyword>
<evidence type="ECO:0008006" key="5">
    <source>
        <dbReference type="Google" id="ProtNLM"/>
    </source>
</evidence>
<feature type="transmembrane region" description="Helical" evidence="2">
    <location>
        <begin position="374"/>
        <end position="403"/>
    </location>
</feature>
<keyword evidence="2" id="KW-1133">Transmembrane helix</keyword>
<feature type="region of interest" description="Disordered" evidence="1">
    <location>
        <begin position="315"/>
        <end position="340"/>
    </location>
</feature>
<feature type="transmembrane region" description="Helical" evidence="2">
    <location>
        <begin position="701"/>
        <end position="723"/>
    </location>
</feature>
<dbReference type="AlphaFoldDB" id="A0A5N8VY85"/>
<feature type="compositionally biased region" description="Basic and acidic residues" evidence="1">
    <location>
        <begin position="14"/>
        <end position="25"/>
    </location>
</feature>
<comment type="caution">
    <text evidence="3">The sequence shown here is derived from an EMBL/GenBank/DDBJ whole genome shotgun (WGS) entry which is preliminary data.</text>
</comment>
<feature type="transmembrane region" description="Helical" evidence="2">
    <location>
        <begin position="623"/>
        <end position="645"/>
    </location>
</feature>
<reference evidence="3 4" key="1">
    <citation type="submission" date="2019-07" db="EMBL/GenBank/DDBJ databases">
        <title>New species of Amycolatopsis and Streptomyces.</title>
        <authorList>
            <person name="Duangmal K."/>
            <person name="Teo W.F.A."/>
            <person name="Lipun K."/>
        </authorList>
    </citation>
    <scope>NUCLEOTIDE SEQUENCE [LARGE SCALE GENOMIC DNA]</scope>
    <source>
        <strain evidence="3 4">TISTR 2346</strain>
    </source>
</reference>
<keyword evidence="2" id="KW-0472">Membrane</keyword>
<evidence type="ECO:0000256" key="2">
    <source>
        <dbReference type="SAM" id="Phobius"/>
    </source>
</evidence>
<dbReference type="Proteomes" id="UP000326979">
    <property type="component" value="Unassembled WGS sequence"/>
</dbReference>
<name>A0A5N8VY85_9ACTN</name>
<keyword evidence="2" id="KW-0812">Transmembrane</keyword>
<dbReference type="RefSeq" id="WP_152780119.1">
    <property type="nucleotide sequence ID" value="NZ_BAABEQ010000036.1"/>
</dbReference>
<feature type="transmembrane region" description="Helical" evidence="2">
    <location>
        <begin position="290"/>
        <end position="312"/>
    </location>
</feature>
<protein>
    <recommendedName>
        <fullName evidence="5">Permease</fullName>
    </recommendedName>
</protein>
<accession>A0A5N8VY85</accession>
<proteinExistence type="predicted"/>